<dbReference type="SMART" id="SM00347">
    <property type="entry name" value="HTH_MARR"/>
    <property type="match status" value="1"/>
</dbReference>
<dbReference type="Pfam" id="PF01047">
    <property type="entry name" value="MarR"/>
    <property type="match status" value="1"/>
</dbReference>
<dbReference type="OrthoDB" id="163346at2"/>
<organism evidence="3 4">
    <name type="scientific">Desmospora activa DSM 45169</name>
    <dbReference type="NCBI Taxonomy" id="1121389"/>
    <lineage>
        <taxon>Bacteria</taxon>
        <taxon>Bacillati</taxon>
        <taxon>Bacillota</taxon>
        <taxon>Bacilli</taxon>
        <taxon>Bacillales</taxon>
        <taxon>Thermoactinomycetaceae</taxon>
        <taxon>Desmospora</taxon>
    </lineage>
</organism>
<dbReference type="EMBL" id="PZZP01000001">
    <property type="protein sequence ID" value="PTM58723.1"/>
    <property type="molecule type" value="Genomic_DNA"/>
</dbReference>
<dbReference type="PRINTS" id="PR00598">
    <property type="entry name" value="HTHMARR"/>
</dbReference>
<dbReference type="AlphaFoldDB" id="A0A2T4ZA26"/>
<dbReference type="InterPro" id="IPR036388">
    <property type="entry name" value="WH-like_DNA-bd_sf"/>
</dbReference>
<dbReference type="PANTHER" id="PTHR33164">
    <property type="entry name" value="TRANSCRIPTIONAL REGULATOR, MARR FAMILY"/>
    <property type="match status" value="1"/>
</dbReference>
<dbReference type="PROSITE" id="PS50995">
    <property type="entry name" value="HTH_MARR_2"/>
    <property type="match status" value="1"/>
</dbReference>
<dbReference type="InterPro" id="IPR011991">
    <property type="entry name" value="ArsR-like_HTH"/>
</dbReference>
<dbReference type="GO" id="GO:0006950">
    <property type="term" value="P:response to stress"/>
    <property type="evidence" value="ECO:0007669"/>
    <property type="project" value="TreeGrafter"/>
</dbReference>
<feature type="domain" description="HTH marR-type" evidence="2">
    <location>
        <begin position="9"/>
        <end position="143"/>
    </location>
</feature>
<accession>A0A2T4ZA26</accession>
<protein>
    <submittedName>
        <fullName evidence="3">DNA-binding MarR family transcriptional regulator</fullName>
    </submittedName>
</protein>
<comment type="caution">
    <text evidence="3">The sequence shown here is derived from an EMBL/GenBank/DDBJ whole genome shotgun (WGS) entry which is preliminary data.</text>
</comment>
<keyword evidence="4" id="KW-1185">Reference proteome</keyword>
<evidence type="ECO:0000313" key="4">
    <source>
        <dbReference type="Proteomes" id="UP000241639"/>
    </source>
</evidence>
<evidence type="ECO:0000259" key="2">
    <source>
        <dbReference type="PROSITE" id="PS50995"/>
    </source>
</evidence>
<dbReference type="Proteomes" id="UP000241639">
    <property type="component" value="Unassembled WGS sequence"/>
</dbReference>
<dbReference type="InterPro" id="IPR036390">
    <property type="entry name" value="WH_DNA-bd_sf"/>
</dbReference>
<dbReference type="InterPro" id="IPR000835">
    <property type="entry name" value="HTH_MarR-typ"/>
</dbReference>
<dbReference type="SUPFAM" id="SSF46785">
    <property type="entry name" value="Winged helix' DNA-binding domain"/>
    <property type="match status" value="1"/>
</dbReference>
<dbReference type="PANTHER" id="PTHR33164:SF101">
    <property type="entry name" value="TRANSCRIPTIONAL REPRESSOR MPRA"/>
    <property type="match status" value="1"/>
</dbReference>
<dbReference type="GO" id="GO:0003677">
    <property type="term" value="F:DNA binding"/>
    <property type="evidence" value="ECO:0007669"/>
    <property type="project" value="UniProtKB-KW"/>
</dbReference>
<dbReference type="CDD" id="cd00090">
    <property type="entry name" value="HTH_ARSR"/>
    <property type="match status" value="1"/>
</dbReference>
<name>A0A2T4ZA26_9BACL</name>
<dbReference type="GO" id="GO:0003700">
    <property type="term" value="F:DNA-binding transcription factor activity"/>
    <property type="evidence" value="ECO:0007669"/>
    <property type="project" value="InterPro"/>
</dbReference>
<evidence type="ECO:0000313" key="3">
    <source>
        <dbReference type="EMBL" id="PTM58723.1"/>
    </source>
</evidence>
<evidence type="ECO:0000256" key="1">
    <source>
        <dbReference type="ARBA" id="ARBA00023125"/>
    </source>
</evidence>
<dbReference type="InterPro" id="IPR039422">
    <property type="entry name" value="MarR/SlyA-like"/>
</dbReference>
<sequence length="160" mass="18433">MNLNDHETAEKLMKSFLRFSKTNWQHQQTFFRYKPSEMRVLFCIKRGSSLDKPEMKVSEISKHLQVTPPTVTQLINELEGKGLVERQVDPADRRAVRIRLTEQGEAVQQEAEDAFLSSFQGLVAYLGEKESLQLSKLMSKATRYFHEQKNPSQVSEGEGE</sequence>
<reference evidence="3 4" key="1">
    <citation type="submission" date="2018-04" db="EMBL/GenBank/DDBJ databases">
        <title>Genomic Encyclopedia of Archaeal and Bacterial Type Strains, Phase II (KMG-II): from individual species to whole genera.</title>
        <authorList>
            <person name="Goeker M."/>
        </authorList>
    </citation>
    <scope>NUCLEOTIDE SEQUENCE [LARGE SCALE GENOMIC DNA]</scope>
    <source>
        <strain evidence="3 4">DSM 45169</strain>
    </source>
</reference>
<proteinExistence type="predicted"/>
<keyword evidence="1 3" id="KW-0238">DNA-binding</keyword>
<gene>
    <name evidence="3" type="ORF">C8J48_1311</name>
</gene>
<dbReference type="Gene3D" id="1.10.10.10">
    <property type="entry name" value="Winged helix-like DNA-binding domain superfamily/Winged helix DNA-binding domain"/>
    <property type="match status" value="1"/>
</dbReference>